<dbReference type="Proteomes" id="UP000187455">
    <property type="component" value="Unassembled WGS sequence"/>
</dbReference>
<dbReference type="OrthoDB" id="6513151at2759"/>
<dbReference type="InterPro" id="IPR000719">
    <property type="entry name" value="Prot_kinase_dom"/>
</dbReference>
<dbReference type="STRING" id="133383.A0A1R0H1T6"/>
<name>A0A1R0H1T6_9FUNG</name>
<dbReference type="Pfam" id="PF00069">
    <property type="entry name" value="Pkinase"/>
    <property type="match status" value="1"/>
</dbReference>
<dbReference type="SMART" id="SM00220">
    <property type="entry name" value="S_TKc"/>
    <property type="match status" value="1"/>
</dbReference>
<keyword evidence="3" id="KW-0547">Nucleotide-binding</keyword>
<evidence type="ECO:0000256" key="4">
    <source>
        <dbReference type="ARBA" id="ARBA00022777"/>
    </source>
</evidence>
<feature type="compositionally biased region" description="Basic residues" evidence="6">
    <location>
        <begin position="55"/>
        <end position="64"/>
    </location>
</feature>
<feature type="region of interest" description="Disordered" evidence="6">
    <location>
        <begin position="55"/>
        <end position="86"/>
    </location>
</feature>
<dbReference type="PROSITE" id="PS00108">
    <property type="entry name" value="PROTEIN_KINASE_ST"/>
    <property type="match status" value="1"/>
</dbReference>
<sequence length="396" mass="44019">MMFENSFSSNNINHVSPTVTLYEERRPSSDRLFQKALNSMKTIFKSDFLPKKSKFAHGNSKKGGKSSVRESIEYSQPCSNSKTVNQQTSINASPASVLKNIVQIRPEGYLVGRFGRPVRSLGSGADGSVDMHIDASGNKYAIKTFKSIKISSNATSLGDVIDNRTANEILINSRIDHPNVVRALACFVELGSNSVHLVMEYCERDLFSLVMDLSDSSSGDNSFLLNRLFYQLISTIQFLHNTARIAHRDIKLDNVLIDSENNVKLADFGCSVVLNGSTVTGLCGSDPYIGPEVFVQGLQYDPTKVDIWSLAVVYLAMVSGRFPWEISQSRDKNFNYFCSSPVKFIDFWLESTQTFIPDSAKDLILSMLSLDPSARPSIDEVTAHPFFQYLDATYGQ</sequence>
<dbReference type="PANTHER" id="PTHR24345:SF0">
    <property type="entry name" value="CELL CYCLE SERINE_THREONINE-PROTEIN KINASE CDC5_MSD2"/>
    <property type="match status" value="1"/>
</dbReference>
<reference evidence="8 9" key="1">
    <citation type="journal article" date="2016" name="Mol. Biol. Evol.">
        <title>Genome-Wide Survey of Gut Fungi (Harpellales) Reveals the First Horizontally Transferred Ubiquitin Gene from a Mosquito Host.</title>
        <authorList>
            <person name="Wang Y."/>
            <person name="White M.M."/>
            <person name="Kvist S."/>
            <person name="Moncalvo J.M."/>
        </authorList>
    </citation>
    <scope>NUCLEOTIDE SEQUENCE [LARGE SCALE GENOMIC DNA]</scope>
    <source>
        <strain evidence="8 9">ALG-7-W6</strain>
    </source>
</reference>
<dbReference type="GO" id="GO:0005524">
    <property type="term" value="F:ATP binding"/>
    <property type="evidence" value="ECO:0007669"/>
    <property type="project" value="UniProtKB-KW"/>
</dbReference>
<evidence type="ECO:0000256" key="3">
    <source>
        <dbReference type="ARBA" id="ARBA00022741"/>
    </source>
</evidence>
<protein>
    <submittedName>
        <fullName evidence="8">Serine/threonine-protein kinase HRK1</fullName>
    </submittedName>
</protein>
<evidence type="ECO:0000313" key="9">
    <source>
        <dbReference type="Proteomes" id="UP000187455"/>
    </source>
</evidence>
<evidence type="ECO:0000256" key="2">
    <source>
        <dbReference type="ARBA" id="ARBA00022679"/>
    </source>
</evidence>
<proteinExistence type="predicted"/>
<dbReference type="SUPFAM" id="SSF56112">
    <property type="entry name" value="Protein kinase-like (PK-like)"/>
    <property type="match status" value="1"/>
</dbReference>
<evidence type="ECO:0000256" key="5">
    <source>
        <dbReference type="ARBA" id="ARBA00022840"/>
    </source>
</evidence>
<keyword evidence="2" id="KW-0808">Transferase</keyword>
<dbReference type="GO" id="GO:0004674">
    <property type="term" value="F:protein serine/threonine kinase activity"/>
    <property type="evidence" value="ECO:0007669"/>
    <property type="project" value="UniProtKB-KW"/>
</dbReference>
<accession>A0A1R0H1T6</accession>
<dbReference type="PANTHER" id="PTHR24345">
    <property type="entry name" value="SERINE/THREONINE-PROTEIN KINASE PLK"/>
    <property type="match status" value="1"/>
</dbReference>
<feature type="domain" description="Protein kinase" evidence="7">
    <location>
        <begin position="115"/>
        <end position="387"/>
    </location>
</feature>
<dbReference type="Gene3D" id="1.10.510.10">
    <property type="entry name" value="Transferase(Phosphotransferase) domain 1"/>
    <property type="match status" value="1"/>
</dbReference>
<organism evidence="8 9">
    <name type="scientific">Smittium mucronatum</name>
    <dbReference type="NCBI Taxonomy" id="133383"/>
    <lineage>
        <taxon>Eukaryota</taxon>
        <taxon>Fungi</taxon>
        <taxon>Fungi incertae sedis</taxon>
        <taxon>Zoopagomycota</taxon>
        <taxon>Kickxellomycotina</taxon>
        <taxon>Harpellomycetes</taxon>
        <taxon>Harpellales</taxon>
        <taxon>Legeriomycetaceae</taxon>
        <taxon>Smittium</taxon>
    </lineage>
</organism>
<dbReference type="InterPro" id="IPR011009">
    <property type="entry name" value="Kinase-like_dom_sf"/>
</dbReference>
<keyword evidence="4 8" id="KW-0418">Kinase</keyword>
<evidence type="ECO:0000256" key="1">
    <source>
        <dbReference type="ARBA" id="ARBA00022527"/>
    </source>
</evidence>
<evidence type="ECO:0000256" key="6">
    <source>
        <dbReference type="SAM" id="MobiDB-lite"/>
    </source>
</evidence>
<dbReference type="InterPro" id="IPR008271">
    <property type="entry name" value="Ser/Thr_kinase_AS"/>
</dbReference>
<keyword evidence="1" id="KW-0723">Serine/threonine-protein kinase</keyword>
<gene>
    <name evidence="8" type="ORF">AYI68_g2769</name>
</gene>
<keyword evidence="9" id="KW-1185">Reference proteome</keyword>
<comment type="caution">
    <text evidence="8">The sequence shown here is derived from an EMBL/GenBank/DDBJ whole genome shotgun (WGS) entry which is preliminary data.</text>
</comment>
<keyword evidence="5" id="KW-0067">ATP-binding</keyword>
<dbReference type="PROSITE" id="PS50011">
    <property type="entry name" value="PROTEIN_KINASE_DOM"/>
    <property type="match status" value="1"/>
</dbReference>
<evidence type="ECO:0000259" key="7">
    <source>
        <dbReference type="PROSITE" id="PS50011"/>
    </source>
</evidence>
<dbReference type="EMBL" id="LSSL01001075">
    <property type="protein sequence ID" value="OLY83095.1"/>
    <property type="molecule type" value="Genomic_DNA"/>
</dbReference>
<dbReference type="GO" id="GO:0005634">
    <property type="term" value="C:nucleus"/>
    <property type="evidence" value="ECO:0007669"/>
    <property type="project" value="TreeGrafter"/>
</dbReference>
<dbReference type="AlphaFoldDB" id="A0A1R0H1T6"/>
<dbReference type="Gene3D" id="3.30.200.20">
    <property type="entry name" value="Phosphorylase Kinase, domain 1"/>
    <property type="match status" value="1"/>
</dbReference>
<evidence type="ECO:0000313" key="8">
    <source>
        <dbReference type="EMBL" id="OLY83095.1"/>
    </source>
</evidence>
<feature type="compositionally biased region" description="Polar residues" evidence="6">
    <location>
        <begin position="73"/>
        <end position="86"/>
    </location>
</feature>